<feature type="domain" description="FAD-binding" evidence="6">
    <location>
        <begin position="127"/>
        <end position="309"/>
    </location>
</feature>
<dbReference type="RefSeq" id="WP_184870244.1">
    <property type="nucleotide sequence ID" value="NZ_BAAAWY010000021.1"/>
</dbReference>
<keyword evidence="5" id="KW-0503">Monooxygenase</keyword>
<sequence length="338" mass="36376">MTRTAMVVGGGIGGLAAAARLRMDGWDVRVLERAGGLPETGTALGLWPAAVKALDAIGVGDLAREQGRPQLRTTLLRPDGTRIASMSQKDPIHLLSRPPLLRLLHKAAGEVEFGASAPDVRELRGYDLVVAADGINSAARTALFGDAYRPVYVGATAWRGTVDGDTADFAETWGERARFGVTPQEGNRTNWYACVLAPERQRFPGGEAAAVRGHFGHWHGEVRRVLAQLTEDTVARNDLYYLKRPLPSYVAGRVALIGDAAHAMTPDMGRGACEALVDAVTLAESVSTLGVATGLRRYDKLRRRPTQRMAKASLLVNRAAHARRFTGIRDTVLGLAVR</sequence>
<dbReference type="PANTHER" id="PTHR13789:SF318">
    <property type="entry name" value="GERANYLGERANYL DIPHOSPHATE REDUCTASE"/>
    <property type="match status" value="1"/>
</dbReference>
<dbReference type="Proteomes" id="UP000585638">
    <property type="component" value="Unassembled WGS sequence"/>
</dbReference>
<comment type="caution">
    <text evidence="7">The sequence shown here is derived from an EMBL/GenBank/DDBJ whole genome shotgun (WGS) entry which is preliminary data.</text>
</comment>
<evidence type="ECO:0000256" key="3">
    <source>
        <dbReference type="ARBA" id="ARBA00022827"/>
    </source>
</evidence>
<dbReference type="SUPFAM" id="SSF51905">
    <property type="entry name" value="FAD/NAD(P)-binding domain"/>
    <property type="match status" value="1"/>
</dbReference>
<gene>
    <name evidence="7" type="ORF">BJ998_009072</name>
</gene>
<proteinExistence type="predicted"/>
<evidence type="ECO:0000256" key="5">
    <source>
        <dbReference type="ARBA" id="ARBA00023033"/>
    </source>
</evidence>
<evidence type="ECO:0000256" key="4">
    <source>
        <dbReference type="ARBA" id="ARBA00023002"/>
    </source>
</evidence>
<dbReference type="InterPro" id="IPR036188">
    <property type="entry name" value="FAD/NAD-bd_sf"/>
</dbReference>
<evidence type="ECO:0000256" key="1">
    <source>
        <dbReference type="ARBA" id="ARBA00001974"/>
    </source>
</evidence>
<dbReference type="PRINTS" id="PR00420">
    <property type="entry name" value="RNGMNOXGNASE"/>
</dbReference>
<keyword evidence="4" id="KW-0560">Oxidoreductase</keyword>
<name>A0A7W9KSV8_9PSEU</name>
<dbReference type="Pfam" id="PF01494">
    <property type="entry name" value="FAD_binding_3"/>
    <property type="match status" value="2"/>
</dbReference>
<dbReference type="InterPro" id="IPR050493">
    <property type="entry name" value="FAD-dep_Monooxygenase_BioMet"/>
</dbReference>
<comment type="cofactor">
    <cofactor evidence="1">
        <name>FAD</name>
        <dbReference type="ChEBI" id="CHEBI:57692"/>
    </cofactor>
</comment>
<keyword evidence="3" id="KW-0274">FAD</keyword>
<dbReference type="InterPro" id="IPR002938">
    <property type="entry name" value="FAD-bd"/>
</dbReference>
<evidence type="ECO:0000313" key="7">
    <source>
        <dbReference type="EMBL" id="MBB5897813.1"/>
    </source>
</evidence>
<evidence type="ECO:0000313" key="8">
    <source>
        <dbReference type="Proteomes" id="UP000585638"/>
    </source>
</evidence>
<evidence type="ECO:0000256" key="2">
    <source>
        <dbReference type="ARBA" id="ARBA00022630"/>
    </source>
</evidence>
<dbReference type="Gene3D" id="3.50.50.60">
    <property type="entry name" value="FAD/NAD(P)-binding domain"/>
    <property type="match status" value="1"/>
</dbReference>
<accession>A0A7W9KSV8</accession>
<organism evidence="7 8">
    <name type="scientific">Kutzneria kofuensis</name>
    <dbReference type="NCBI Taxonomy" id="103725"/>
    <lineage>
        <taxon>Bacteria</taxon>
        <taxon>Bacillati</taxon>
        <taxon>Actinomycetota</taxon>
        <taxon>Actinomycetes</taxon>
        <taxon>Pseudonocardiales</taxon>
        <taxon>Pseudonocardiaceae</taxon>
        <taxon>Kutzneria</taxon>
    </lineage>
</organism>
<dbReference type="PANTHER" id="PTHR13789">
    <property type="entry name" value="MONOOXYGENASE"/>
    <property type="match status" value="1"/>
</dbReference>
<dbReference type="EMBL" id="JACHIR010000003">
    <property type="protein sequence ID" value="MBB5897813.1"/>
    <property type="molecule type" value="Genomic_DNA"/>
</dbReference>
<dbReference type="AlphaFoldDB" id="A0A7W9KSV8"/>
<evidence type="ECO:0000259" key="6">
    <source>
        <dbReference type="Pfam" id="PF01494"/>
    </source>
</evidence>
<keyword evidence="8" id="KW-1185">Reference proteome</keyword>
<protein>
    <submittedName>
        <fullName evidence="7">2-polyprenyl-6-methoxyphenol hydroxylase-like FAD-dependent oxidoreductase</fullName>
    </submittedName>
</protein>
<dbReference type="GO" id="GO:0004497">
    <property type="term" value="F:monooxygenase activity"/>
    <property type="evidence" value="ECO:0007669"/>
    <property type="project" value="UniProtKB-KW"/>
</dbReference>
<feature type="domain" description="FAD-binding" evidence="6">
    <location>
        <begin position="5"/>
        <end position="109"/>
    </location>
</feature>
<reference evidence="7 8" key="1">
    <citation type="submission" date="2020-08" db="EMBL/GenBank/DDBJ databases">
        <title>Sequencing the genomes of 1000 actinobacteria strains.</title>
        <authorList>
            <person name="Klenk H.-P."/>
        </authorList>
    </citation>
    <scope>NUCLEOTIDE SEQUENCE [LARGE SCALE GENOMIC DNA]</scope>
    <source>
        <strain evidence="7 8">DSM 43851</strain>
    </source>
</reference>
<dbReference type="GO" id="GO:0071949">
    <property type="term" value="F:FAD binding"/>
    <property type="evidence" value="ECO:0007669"/>
    <property type="project" value="InterPro"/>
</dbReference>
<keyword evidence="2" id="KW-0285">Flavoprotein</keyword>